<evidence type="ECO:0000313" key="1">
    <source>
        <dbReference type="EMBL" id="OUM20828.1"/>
    </source>
</evidence>
<comment type="caution">
    <text evidence="1">The sequence shown here is derived from an EMBL/GenBank/DDBJ whole genome shotgun (WGS) entry which is preliminary data.</text>
</comment>
<dbReference type="Proteomes" id="UP000194903">
    <property type="component" value="Unassembled WGS sequence"/>
</dbReference>
<dbReference type="AlphaFoldDB" id="A0A252F4Y7"/>
<gene>
    <name evidence="1" type="ORF">CBW42_04320</name>
</gene>
<proteinExistence type="predicted"/>
<name>A0A252F4Y7_9FIRM</name>
<reference evidence="1 2" key="1">
    <citation type="submission" date="2017-05" db="EMBL/GenBank/DDBJ databases">
        <title>Butyricicoccus porcorum sp. nov. a butyrate-producing bacterium from the swine intestinal tract.</title>
        <authorList>
            <person name="Trachsel J."/>
            <person name="Humphrey S."/>
            <person name="Allen H.K."/>
        </authorList>
    </citation>
    <scope>NUCLEOTIDE SEQUENCE [LARGE SCALE GENOMIC DNA]</scope>
    <source>
        <strain evidence="1">BB10</strain>
    </source>
</reference>
<accession>A0A252F4Y7</accession>
<protein>
    <submittedName>
        <fullName evidence="1">Uncharacterized protein</fullName>
    </submittedName>
</protein>
<organism evidence="1 2">
    <name type="scientific">Butyricicoccus porcorum</name>
    <dbReference type="NCBI Taxonomy" id="1945634"/>
    <lineage>
        <taxon>Bacteria</taxon>
        <taxon>Bacillati</taxon>
        <taxon>Bacillota</taxon>
        <taxon>Clostridia</taxon>
        <taxon>Eubacteriales</taxon>
        <taxon>Butyricicoccaceae</taxon>
        <taxon>Butyricicoccus</taxon>
    </lineage>
</organism>
<dbReference type="RefSeq" id="WP_087018130.1">
    <property type="nucleotide sequence ID" value="NZ_NHOC01000004.1"/>
</dbReference>
<evidence type="ECO:0000313" key="2">
    <source>
        <dbReference type="Proteomes" id="UP000194903"/>
    </source>
</evidence>
<keyword evidence="2" id="KW-1185">Reference proteome</keyword>
<dbReference type="EMBL" id="NHOC01000004">
    <property type="protein sequence ID" value="OUM20828.1"/>
    <property type="molecule type" value="Genomic_DNA"/>
</dbReference>
<sequence length="79" mass="8862">MFVLESVICGGEATERKFETCEAAFNAMKKSFKETTGKSELEIAQMLEGFEYPECEFSIGMAADHLSESFWGIYDEDAV</sequence>